<dbReference type="RefSeq" id="WP_160728342.1">
    <property type="nucleotide sequence ID" value="NZ_WTYC01000005.1"/>
</dbReference>
<feature type="transmembrane region" description="Helical" evidence="1">
    <location>
        <begin position="44"/>
        <end position="66"/>
    </location>
</feature>
<evidence type="ECO:0000313" key="3">
    <source>
        <dbReference type="Proteomes" id="UP000448199"/>
    </source>
</evidence>
<feature type="transmembrane region" description="Helical" evidence="1">
    <location>
        <begin position="73"/>
        <end position="94"/>
    </location>
</feature>
<evidence type="ECO:0000313" key="2">
    <source>
        <dbReference type="EMBL" id="MXO48800.1"/>
    </source>
</evidence>
<accession>A0A844XT00</accession>
<evidence type="ECO:0008006" key="4">
    <source>
        <dbReference type="Google" id="ProtNLM"/>
    </source>
</evidence>
<protein>
    <recommendedName>
        <fullName evidence="4">DUF4345 domain-containing protein</fullName>
    </recommendedName>
</protein>
<reference evidence="2 3" key="1">
    <citation type="submission" date="2019-12" db="EMBL/GenBank/DDBJ databases">
        <title>Genomic-based taxomic classification of the family Erythrobacteraceae.</title>
        <authorList>
            <person name="Xu L."/>
        </authorList>
    </citation>
    <scope>NUCLEOTIDE SEQUENCE [LARGE SCALE GENOMIC DNA]</scope>
    <source>
        <strain evidence="2 3">DSM 17792</strain>
    </source>
</reference>
<name>A0A844XT00_9SPHN</name>
<gene>
    <name evidence="2" type="ORF">GRI69_11085</name>
</gene>
<dbReference type="EMBL" id="WTYC01000005">
    <property type="protein sequence ID" value="MXO48800.1"/>
    <property type="molecule type" value="Genomic_DNA"/>
</dbReference>
<dbReference type="AlphaFoldDB" id="A0A844XT00"/>
<comment type="caution">
    <text evidence="2">The sequence shown here is derived from an EMBL/GenBank/DDBJ whole genome shotgun (WGS) entry which is preliminary data.</text>
</comment>
<evidence type="ECO:0000256" key="1">
    <source>
        <dbReference type="SAM" id="Phobius"/>
    </source>
</evidence>
<dbReference type="Proteomes" id="UP000448199">
    <property type="component" value="Unassembled WGS sequence"/>
</dbReference>
<sequence>MHFILAGLLALGALLDLILGISFFIDPAKAGSDFGLHSPTPMGLSAMRGDFTAFFWVAAISMGIGAWKRRGDVLWPALALFAIAFTGRLVNLVVVGDYDGWWQPMTVEALHVIVIALAIQVFPFGGISPADPV</sequence>
<keyword evidence="1" id="KW-0472">Membrane</keyword>
<dbReference type="OrthoDB" id="5875348at2"/>
<proteinExistence type="predicted"/>
<organism evidence="2 3">
    <name type="scientific">Qipengyuania vulgaris</name>
    <dbReference type="NCBI Taxonomy" id="291985"/>
    <lineage>
        <taxon>Bacteria</taxon>
        <taxon>Pseudomonadati</taxon>
        <taxon>Pseudomonadota</taxon>
        <taxon>Alphaproteobacteria</taxon>
        <taxon>Sphingomonadales</taxon>
        <taxon>Erythrobacteraceae</taxon>
        <taxon>Qipengyuania</taxon>
    </lineage>
</organism>
<keyword evidence="1" id="KW-1133">Transmembrane helix</keyword>
<keyword evidence="1" id="KW-0812">Transmembrane</keyword>
<feature type="transmembrane region" description="Helical" evidence="1">
    <location>
        <begin position="109"/>
        <end position="127"/>
    </location>
</feature>
<keyword evidence="3" id="KW-1185">Reference proteome</keyword>